<sequence>MTFVASRCASANRTPIPTEHLAIERLHRAGPAVVAVIVLCWLSSTVLANTSTVKPLITIALGCSGLGPWAARLLPARRHPA</sequence>
<gene>
    <name evidence="1" type="ORF">EFY87_07260</name>
</gene>
<evidence type="ECO:0000313" key="1">
    <source>
        <dbReference type="EMBL" id="RNI23224.1"/>
    </source>
</evidence>
<reference evidence="1 2" key="1">
    <citation type="submission" date="2018-11" db="EMBL/GenBank/DDBJ databases">
        <title>Draft genome of Simplicispira Flexivirga sp. BO-16.</title>
        <authorList>
            <person name="Im W.T."/>
        </authorList>
    </citation>
    <scope>NUCLEOTIDE SEQUENCE [LARGE SCALE GENOMIC DNA]</scope>
    <source>
        <strain evidence="1 2">BO-16</strain>
    </source>
</reference>
<dbReference type="RefSeq" id="WP_123270805.1">
    <property type="nucleotide sequence ID" value="NZ_RJJQ01000005.1"/>
</dbReference>
<dbReference type="EMBL" id="RJJQ01000005">
    <property type="protein sequence ID" value="RNI23224.1"/>
    <property type="molecule type" value="Genomic_DNA"/>
</dbReference>
<comment type="caution">
    <text evidence="1">The sequence shown here is derived from an EMBL/GenBank/DDBJ whole genome shotgun (WGS) entry which is preliminary data.</text>
</comment>
<proteinExistence type="predicted"/>
<keyword evidence="2" id="KW-1185">Reference proteome</keyword>
<evidence type="ECO:0000313" key="2">
    <source>
        <dbReference type="Proteomes" id="UP000271678"/>
    </source>
</evidence>
<name>A0A3M9MCH1_9MICO</name>
<dbReference type="AlphaFoldDB" id="A0A3M9MCH1"/>
<protein>
    <submittedName>
        <fullName evidence="1">Uncharacterized protein</fullName>
    </submittedName>
</protein>
<dbReference type="Proteomes" id="UP000271678">
    <property type="component" value="Unassembled WGS sequence"/>
</dbReference>
<organism evidence="1 2">
    <name type="scientific">Flexivirga caeni</name>
    <dbReference type="NCBI Taxonomy" id="2294115"/>
    <lineage>
        <taxon>Bacteria</taxon>
        <taxon>Bacillati</taxon>
        <taxon>Actinomycetota</taxon>
        <taxon>Actinomycetes</taxon>
        <taxon>Micrococcales</taxon>
        <taxon>Dermacoccaceae</taxon>
        <taxon>Flexivirga</taxon>
    </lineage>
</organism>
<accession>A0A3M9MCH1</accession>